<accession>A0A8T0SRS3</accession>
<protein>
    <submittedName>
        <fullName evidence="1">Uncharacterized protein</fullName>
    </submittedName>
</protein>
<dbReference type="Proteomes" id="UP000823388">
    <property type="component" value="Chromosome 5K"/>
</dbReference>
<evidence type="ECO:0000313" key="2">
    <source>
        <dbReference type="Proteomes" id="UP000823388"/>
    </source>
</evidence>
<keyword evidence="2" id="KW-1185">Reference proteome</keyword>
<dbReference type="EMBL" id="CM029045">
    <property type="protein sequence ID" value="KAG2599815.1"/>
    <property type="molecule type" value="Genomic_DNA"/>
</dbReference>
<organism evidence="1 2">
    <name type="scientific">Panicum virgatum</name>
    <name type="common">Blackwell switchgrass</name>
    <dbReference type="NCBI Taxonomy" id="38727"/>
    <lineage>
        <taxon>Eukaryota</taxon>
        <taxon>Viridiplantae</taxon>
        <taxon>Streptophyta</taxon>
        <taxon>Embryophyta</taxon>
        <taxon>Tracheophyta</taxon>
        <taxon>Spermatophyta</taxon>
        <taxon>Magnoliopsida</taxon>
        <taxon>Liliopsida</taxon>
        <taxon>Poales</taxon>
        <taxon>Poaceae</taxon>
        <taxon>PACMAD clade</taxon>
        <taxon>Panicoideae</taxon>
        <taxon>Panicodae</taxon>
        <taxon>Paniceae</taxon>
        <taxon>Panicinae</taxon>
        <taxon>Panicum</taxon>
        <taxon>Panicum sect. Hiantes</taxon>
    </lineage>
</organism>
<comment type="caution">
    <text evidence="1">The sequence shown here is derived from an EMBL/GenBank/DDBJ whole genome shotgun (WGS) entry which is preliminary data.</text>
</comment>
<proteinExistence type="predicted"/>
<sequence>MSLIYSGPTFHPGPLNHATPSNPIHSPALSSPCAPPISCFPPPPSSAQSGSRLQISLMHMLIREGARPQRALALRSFRCSLPPSVWAPSATACPLGVGSFRCNLVSIERMAASTTGPGPD</sequence>
<reference evidence="1" key="1">
    <citation type="submission" date="2020-05" db="EMBL/GenBank/DDBJ databases">
        <title>WGS assembly of Panicum virgatum.</title>
        <authorList>
            <person name="Lovell J.T."/>
            <person name="Jenkins J."/>
            <person name="Shu S."/>
            <person name="Juenger T.E."/>
            <person name="Schmutz J."/>
        </authorList>
    </citation>
    <scope>NUCLEOTIDE SEQUENCE</scope>
    <source>
        <strain evidence="1">AP13</strain>
    </source>
</reference>
<dbReference type="AlphaFoldDB" id="A0A8T0SRS3"/>
<name>A0A8T0SRS3_PANVG</name>
<gene>
    <name evidence="1" type="ORF">PVAP13_5KG417407</name>
</gene>
<evidence type="ECO:0000313" key="1">
    <source>
        <dbReference type="EMBL" id="KAG2599815.1"/>
    </source>
</evidence>